<dbReference type="Proteomes" id="UP001139193">
    <property type="component" value="Unassembled WGS sequence"/>
</dbReference>
<name>A0A9X1VJG2_9BACT</name>
<proteinExistence type="predicted"/>
<dbReference type="EMBL" id="JALBGC010000006">
    <property type="protein sequence ID" value="MCI1189778.1"/>
    <property type="molecule type" value="Genomic_DNA"/>
</dbReference>
<reference evidence="1" key="1">
    <citation type="submission" date="2022-03" db="EMBL/GenBank/DDBJ databases">
        <title>Bacterial whole genome sequence for Hymenobacter sp. DH14.</title>
        <authorList>
            <person name="Le V."/>
        </authorList>
    </citation>
    <scope>NUCLEOTIDE SEQUENCE</scope>
    <source>
        <strain evidence="1">DH14</strain>
    </source>
</reference>
<evidence type="ECO:0000313" key="2">
    <source>
        <dbReference type="Proteomes" id="UP001139193"/>
    </source>
</evidence>
<sequence length="125" mass="13939">MLIKMLYCLLLLAVAVGPLAGCGKKLGSHSLRLRLQVAVDSATLTVVNPSKATYYRTEVDVNDAFRWELGTLRPQTRRIIRLDSLRDGAGKHWSPRVRVDAIWCYAQDSAGNFDAFTQPPTPNRP</sequence>
<dbReference type="AlphaFoldDB" id="A0A9X1VJG2"/>
<accession>A0A9X1VJG2</accession>
<organism evidence="1 2">
    <name type="scientific">Hymenobacter cyanobacteriorum</name>
    <dbReference type="NCBI Taxonomy" id="2926463"/>
    <lineage>
        <taxon>Bacteria</taxon>
        <taxon>Pseudomonadati</taxon>
        <taxon>Bacteroidota</taxon>
        <taxon>Cytophagia</taxon>
        <taxon>Cytophagales</taxon>
        <taxon>Hymenobacteraceae</taxon>
        <taxon>Hymenobacter</taxon>
    </lineage>
</organism>
<comment type="caution">
    <text evidence="1">The sequence shown here is derived from an EMBL/GenBank/DDBJ whole genome shotgun (WGS) entry which is preliminary data.</text>
</comment>
<protein>
    <submittedName>
        <fullName evidence="1">Uncharacterized protein</fullName>
    </submittedName>
</protein>
<evidence type="ECO:0000313" key="1">
    <source>
        <dbReference type="EMBL" id="MCI1189778.1"/>
    </source>
</evidence>
<gene>
    <name evidence="1" type="ORF">MON38_20335</name>
</gene>
<dbReference type="RefSeq" id="WP_241937991.1">
    <property type="nucleotide sequence ID" value="NZ_JALBGC010000006.1"/>
</dbReference>
<keyword evidence="2" id="KW-1185">Reference proteome</keyword>